<accession>A0A6S6S764</accession>
<sequence length="184" mass="21239">MNILKKTILSFSLFFLSACGTEAGIDPNRGFDMWDYMTSASSYEVEYDVYENNLKTDFYIETHRQFGTQYERQSSFGLTTLLLNSSQILMNEPNGSTNIIRFLQLSDKGIFQSPSIQLCSLERFYDTYQNKNSIFHNVIQVACTLKSGTYQEFYYGYNEGIVSIYENNNGLITEYVKVSEKAIF</sequence>
<organism evidence="2">
    <name type="scientific">uncultured Sulfurovum sp</name>
    <dbReference type="NCBI Taxonomy" id="269237"/>
    <lineage>
        <taxon>Bacteria</taxon>
        <taxon>Pseudomonadati</taxon>
        <taxon>Campylobacterota</taxon>
        <taxon>Epsilonproteobacteria</taxon>
        <taxon>Campylobacterales</taxon>
        <taxon>Sulfurovaceae</taxon>
        <taxon>Sulfurovum</taxon>
        <taxon>environmental samples</taxon>
    </lineage>
</organism>
<evidence type="ECO:0000256" key="1">
    <source>
        <dbReference type="SAM" id="SignalP"/>
    </source>
</evidence>
<name>A0A6S6S764_9BACT</name>
<feature type="signal peptide" evidence="1">
    <location>
        <begin position="1"/>
        <end position="23"/>
    </location>
</feature>
<keyword evidence="1" id="KW-0732">Signal</keyword>
<feature type="chain" id="PRO_5028395988" description="Lipoprotein" evidence="1">
    <location>
        <begin position="24"/>
        <end position="184"/>
    </location>
</feature>
<protein>
    <recommendedName>
        <fullName evidence="3">Lipoprotein</fullName>
    </recommendedName>
</protein>
<dbReference type="PROSITE" id="PS51257">
    <property type="entry name" value="PROKAR_LIPOPROTEIN"/>
    <property type="match status" value="1"/>
</dbReference>
<evidence type="ECO:0000313" key="2">
    <source>
        <dbReference type="EMBL" id="CAA6798947.1"/>
    </source>
</evidence>
<reference evidence="2" key="1">
    <citation type="submission" date="2020-01" db="EMBL/GenBank/DDBJ databases">
        <authorList>
            <person name="Meier V. D."/>
            <person name="Meier V D."/>
        </authorList>
    </citation>
    <scope>NUCLEOTIDE SEQUENCE</scope>
    <source>
        <strain evidence="2">HLG_WM_MAG_03</strain>
    </source>
</reference>
<dbReference type="EMBL" id="CACVAR010000021">
    <property type="protein sequence ID" value="CAA6798947.1"/>
    <property type="molecule type" value="Genomic_DNA"/>
</dbReference>
<gene>
    <name evidence="2" type="ORF">HELGO_WM28758</name>
</gene>
<dbReference type="AlphaFoldDB" id="A0A6S6S764"/>
<proteinExistence type="predicted"/>
<evidence type="ECO:0008006" key="3">
    <source>
        <dbReference type="Google" id="ProtNLM"/>
    </source>
</evidence>